<sequence>RDGLNCRVPSCRRGLHEPNVATLCRCIADTFTPALPRERALKEKTRNGFAYSVSYLYITHLSVVEPPTVAKYRIAYLADTVLPTPDSPDTIILWSLCSLSIFVYAS</sequence>
<organism evidence="1">
    <name type="scientific">Graphocephala atropunctata</name>
    <dbReference type="NCBI Taxonomy" id="36148"/>
    <lineage>
        <taxon>Eukaryota</taxon>
        <taxon>Metazoa</taxon>
        <taxon>Ecdysozoa</taxon>
        <taxon>Arthropoda</taxon>
        <taxon>Hexapoda</taxon>
        <taxon>Insecta</taxon>
        <taxon>Pterygota</taxon>
        <taxon>Neoptera</taxon>
        <taxon>Paraneoptera</taxon>
        <taxon>Hemiptera</taxon>
        <taxon>Auchenorrhyncha</taxon>
        <taxon>Membracoidea</taxon>
        <taxon>Cicadellidae</taxon>
        <taxon>Cicadellinae</taxon>
        <taxon>Cicadellini</taxon>
        <taxon>Graphocephala</taxon>
    </lineage>
</organism>
<name>A0A1B6MRV5_9HEMI</name>
<accession>A0A1B6MRV5</accession>
<reference evidence="1" key="1">
    <citation type="submission" date="2015-11" db="EMBL/GenBank/DDBJ databases">
        <title>De novo transcriptome assembly of four potential Pierce s Disease insect vectors from Arizona vineyards.</title>
        <authorList>
            <person name="Tassone E.E."/>
        </authorList>
    </citation>
    <scope>NUCLEOTIDE SEQUENCE</scope>
</reference>
<protein>
    <submittedName>
        <fullName evidence="1">Uncharacterized protein</fullName>
    </submittedName>
</protein>
<proteinExistence type="predicted"/>
<dbReference type="EMBL" id="GEBQ01001323">
    <property type="protein sequence ID" value="JAT38654.1"/>
    <property type="molecule type" value="Transcribed_RNA"/>
</dbReference>
<feature type="non-terminal residue" evidence="1">
    <location>
        <position position="1"/>
    </location>
</feature>
<feature type="non-terminal residue" evidence="1">
    <location>
        <position position="106"/>
    </location>
</feature>
<dbReference type="AlphaFoldDB" id="A0A1B6MRV5"/>
<evidence type="ECO:0000313" key="1">
    <source>
        <dbReference type="EMBL" id="JAT38654.1"/>
    </source>
</evidence>
<gene>
    <name evidence="1" type="ORF">g.33826</name>
</gene>